<organism evidence="2">
    <name type="scientific">Aspergillus flavus</name>
    <dbReference type="NCBI Taxonomy" id="5059"/>
    <lineage>
        <taxon>Eukaryota</taxon>
        <taxon>Fungi</taxon>
        <taxon>Dikarya</taxon>
        <taxon>Ascomycota</taxon>
        <taxon>Pezizomycotina</taxon>
        <taxon>Eurotiomycetes</taxon>
        <taxon>Eurotiomycetidae</taxon>
        <taxon>Eurotiales</taxon>
        <taxon>Aspergillaceae</taxon>
        <taxon>Aspergillus</taxon>
        <taxon>Aspergillus subgen. Circumdati</taxon>
    </lineage>
</organism>
<reference evidence="2" key="1">
    <citation type="submission" date="2019-04" db="EMBL/GenBank/DDBJ databases">
        <title>Friends and foes A comparative genomics study of 23 Aspergillus species from section Flavi.</title>
        <authorList>
            <consortium name="DOE Joint Genome Institute"/>
            <person name="Kjaerbolling I."/>
            <person name="Vesth T."/>
            <person name="Frisvad J.C."/>
            <person name="Nybo J.L."/>
            <person name="Theobald S."/>
            <person name="Kildgaard S."/>
            <person name="Isbrandt T."/>
            <person name="Kuo A."/>
            <person name="Sato A."/>
            <person name="Lyhne E.K."/>
            <person name="Kogle M.E."/>
            <person name="Wiebenga A."/>
            <person name="Kun R.S."/>
            <person name="Lubbers R.J."/>
            <person name="Makela M.R."/>
            <person name="Barry K."/>
            <person name="Chovatia M."/>
            <person name="Clum A."/>
            <person name="Daum C."/>
            <person name="Haridas S."/>
            <person name="He G."/>
            <person name="LaButti K."/>
            <person name="Lipzen A."/>
            <person name="Mondo S."/>
            <person name="Riley R."/>
            <person name="Salamov A."/>
            <person name="Simmons B.A."/>
            <person name="Magnuson J.K."/>
            <person name="Henrissat B."/>
            <person name="Mortensen U.H."/>
            <person name="Larsen T.O."/>
            <person name="Devries R.P."/>
            <person name="Grigoriev I.V."/>
            <person name="Machida M."/>
            <person name="Baker S.E."/>
            <person name="Andersen M.R."/>
        </authorList>
    </citation>
    <scope>NUCLEOTIDE SEQUENCE [LARGE SCALE GENOMIC DNA]</scope>
    <source>
        <strain evidence="2">CBS 121.62</strain>
    </source>
</reference>
<feature type="compositionally biased region" description="Basic and acidic residues" evidence="1">
    <location>
        <begin position="20"/>
        <end position="30"/>
    </location>
</feature>
<evidence type="ECO:0000256" key="1">
    <source>
        <dbReference type="SAM" id="MobiDB-lite"/>
    </source>
</evidence>
<accession>A0A5N6GJB2</accession>
<evidence type="ECO:0000313" key="2">
    <source>
        <dbReference type="EMBL" id="KAB8242486.1"/>
    </source>
</evidence>
<sequence length="62" mass="7080">MKTQISPKGGKKKQTSASEKSMRQKRDRQMKGLMRKASQYSKLDKAYHQHLTNSASEELVAI</sequence>
<proteinExistence type="predicted"/>
<dbReference type="EMBL" id="ML734662">
    <property type="protein sequence ID" value="KAB8242486.1"/>
    <property type="molecule type" value="Genomic_DNA"/>
</dbReference>
<gene>
    <name evidence="2" type="ORF">BDV35DRAFT_27404</name>
</gene>
<name>A0A5N6GJB2_ASPFL</name>
<protein>
    <submittedName>
        <fullName evidence="2">Uncharacterized protein</fullName>
    </submittedName>
</protein>
<feature type="region of interest" description="Disordered" evidence="1">
    <location>
        <begin position="1"/>
        <end position="45"/>
    </location>
</feature>
<dbReference type="AlphaFoldDB" id="A0A5N6GJB2"/>
<dbReference type="Proteomes" id="UP000325434">
    <property type="component" value="Unassembled WGS sequence"/>
</dbReference>